<comment type="caution">
    <text evidence="1">The sequence shown here is derived from an EMBL/GenBank/DDBJ whole genome shotgun (WGS) entry which is preliminary data.</text>
</comment>
<reference evidence="1" key="1">
    <citation type="journal article" date="2022" name="Int. J. Mol. Sci.">
        <title>Draft Genome of Tanacetum Coccineum: Genomic Comparison of Closely Related Tanacetum-Family Plants.</title>
        <authorList>
            <person name="Yamashiro T."/>
            <person name="Shiraishi A."/>
            <person name="Nakayama K."/>
            <person name="Satake H."/>
        </authorList>
    </citation>
    <scope>NUCLEOTIDE SEQUENCE</scope>
</reference>
<evidence type="ECO:0000313" key="1">
    <source>
        <dbReference type="EMBL" id="GJS63030.1"/>
    </source>
</evidence>
<accession>A0ABQ4XCM9</accession>
<dbReference type="EMBL" id="BQNB010009401">
    <property type="protein sequence ID" value="GJS63030.1"/>
    <property type="molecule type" value="Genomic_DNA"/>
</dbReference>
<keyword evidence="2" id="KW-1185">Reference proteome</keyword>
<reference evidence="1" key="2">
    <citation type="submission" date="2022-01" db="EMBL/GenBank/DDBJ databases">
        <authorList>
            <person name="Yamashiro T."/>
            <person name="Shiraishi A."/>
            <person name="Satake H."/>
            <person name="Nakayama K."/>
        </authorList>
    </citation>
    <scope>NUCLEOTIDE SEQUENCE</scope>
</reference>
<sequence length="364" mass="41442">MSEGDILLLEAILNSEPSPPLQGNYFPETQKDLKICEANHEKFFCYEPLSWNSRIMATSFGNMHFWKGDDKLPHNCKRLENEEKAALIEVLKSLLASQIAWLSRSDNQSSMAVESLHRLQEVERGYPKGPLPTSLHGSNARKTRGKPILLFPRWLFGYFQKSIRPKDQEKTNLYLTHVCVFAYRRMPFASCNCTWHIPTMYDRQSSPRTHDRALSSARECFMDDFSASGLRKNYHAGNFGCQGNVFPKQKKTSFSKNVNPTFGMTPSCSTICADQMIRRCVHGKEALDILEACHNGPTGGHHGAISPPKRTIYIVHVFPYGTVELISELEDKFKVNGHRRFKHYFGGDISCYGIPDLPTFPKDK</sequence>
<dbReference type="Proteomes" id="UP001151760">
    <property type="component" value="Unassembled WGS sequence"/>
</dbReference>
<proteinExistence type="predicted"/>
<evidence type="ECO:0000313" key="2">
    <source>
        <dbReference type="Proteomes" id="UP001151760"/>
    </source>
</evidence>
<gene>
    <name evidence="1" type="ORF">Tco_0677594</name>
</gene>
<name>A0ABQ4XCM9_9ASTR</name>
<protein>
    <submittedName>
        <fullName evidence="1">Uncharacterized protein</fullName>
    </submittedName>
</protein>
<organism evidence="1 2">
    <name type="scientific">Tanacetum coccineum</name>
    <dbReference type="NCBI Taxonomy" id="301880"/>
    <lineage>
        <taxon>Eukaryota</taxon>
        <taxon>Viridiplantae</taxon>
        <taxon>Streptophyta</taxon>
        <taxon>Embryophyta</taxon>
        <taxon>Tracheophyta</taxon>
        <taxon>Spermatophyta</taxon>
        <taxon>Magnoliopsida</taxon>
        <taxon>eudicotyledons</taxon>
        <taxon>Gunneridae</taxon>
        <taxon>Pentapetalae</taxon>
        <taxon>asterids</taxon>
        <taxon>campanulids</taxon>
        <taxon>Asterales</taxon>
        <taxon>Asteraceae</taxon>
        <taxon>Asteroideae</taxon>
        <taxon>Anthemideae</taxon>
        <taxon>Anthemidinae</taxon>
        <taxon>Tanacetum</taxon>
    </lineage>
</organism>